<sequence length="111" mass="12655">MTHQFKLTENTLDDDYLPNINSVYLTIELGVLQPQPEAKASKGIQYLKQFEAYNLMCLDVDINLHLGAIKYTEANAEALQFENNLNVSFTISSETGQQIKTKMKDAKQIWL</sequence>
<proteinExistence type="predicted"/>
<organism evidence="1 2">
    <name type="scientific">Potamilus streckersoni</name>
    <dbReference type="NCBI Taxonomy" id="2493646"/>
    <lineage>
        <taxon>Eukaryota</taxon>
        <taxon>Metazoa</taxon>
        <taxon>Spiralia</taxon>
        <taxon>Lophotrochozoa</taxon>
        <taxon>Mollusca</taxon>
        <taxon>Bivalvia</taxon>
        <taxon>Autobranchia</taxon>
        <taxon>Heteroconchia</taxon>
        <taxon>Palaeoheterodonta</taxon>
        <taxon>Unionida</taxon>
        <taxon>Unionoidea</taxon>
        <taxon>Unionidae</taxon>
        <taxon>Ambleminae</taxon>
        <taxon>Lampsilini</taxon>
        <taxon>Potamilus</taxon>
    </lineage>
</organism>
<evidence type="ECO:0000313" key="1">
    <source>
        <dbReference type="EMBL" id="KAK3596243.1"/>
    </source>
</evidence>
<dbReference type="AlphaFoldDB" id="A0AAE0SRH8"/>
<reference evidence="1" key="1">
    <citation type="journal article" date="2021" name="Genome Biol. Evol.">
        <title>A High-Quality Reference Genome for a Parasitic Bivalve with Doubly Uniparental Inheritance (Bivalvia: Unionida).</title>
        <authorList>
            <person name="Smith C.H."/>
        </authorList>
    </citation>
    <scope>NUCLEOTIDE SEQUENCE</scope>
    <source>
        <strain evidence="1">CHS0354</strain>
    </source>
</reference>
<feature type="non-terminal residue" evidence="1">
    <location>
        <position position="111"/>
    </location>
</feature>
<dbReference type="Proteomes" id="UP001195483">
    <property type="component" value="Unassembled WGS sequence"/>
</dbReference>
<protein>
    <submittedName>
        <fullName evidence="1">Uncharacterized protein</fullName>
    </submittedName>
</protein>
<reference evidence="1" key="2">
    <citation type="journal article" date="2021" name="Genome Biol. Evol.">
        <title>Developing a high-quality reference genome for a parasitic bivalve with doubly uniparental inheritance (Bivalvia: Unionida).</title>
        <authorList>
            <person name="Smith C.H."/>
        </authorList>
    </citation>
    <scope>NUCLEOTIDE SEQUENCE</scope>
    <source>
        <strain evidence="1">CHS0354</strain>
        <tissue evidence="1">Mantle</tissue>
    </source>
</reference>
<comment type="caution">
    <text evidence="1">The sequence shown here is derived from an EMBL/GenBank/DDBJ whole genome shotgun (WGS) entry which is preliminary data.</text>
</comment>
<keyword evidence="2" id="KW-1185">Reference proteome</keyword>
<accession>A0AAE0SRH8</accession>
<reference evidence="1" key="3">
    <citation type="submission" date="2023-05" db="EMBL/GenBank/DDBJ databases">
        <authorList>
            <person name="Smith C.H."/>
        </authorList>
    </citation>
    <scope>NUCLEOTIDE SEQUENCE</scope>
    <source>
        <strain evidence="1">CHS0354</strain>
        <tissue evidence="1">Mantle</tissue>
    </source>
</reference>
<gene>
    <name evidence="1" type="ORF">CHS0354_028414</name>
</gene>
<evidence type="ECO:0000313" key="2">
    <source>
        <dbReference type="Proteomes" id="UP001195483"/>
    </source>
</evidence>
<name>A0AAE0SRH8_9BIVA</name>
<dbReference type="EMBL" id="JAEAOA010001698">
    <property type="protein sequence ID" value="KAK3596243.1"/>
    <property type="molecule type" value="Genomic_DNA"/>
</dbReference>